<gene>
    <name evidence="1" type="ORF">SAMN02745885_01363</name>
</gene>
<organism evidence="1 2">
    <name type="scientific">Carboxydocella sporoproducens DSM 16521</name>
    <dbReference type="NCBI Taxonomy" id="1121270"/>
    <lineage>
        <taxon>Bacteria</taxon>
        <taxon>Bacillati</taxon>
        <taxon>Bacillota</taxon>
        <taxon>Clostridia</taxon>
        <taxon>Eubacteriales</taxon>
        <taxon>Clostridiales Family XVI. Incertae Sedis</taxon>
        <taxon>Carboxydocella</taxon>
    </lineage>
</organism>
<dbReference type="InterPro" id="IPR058705">
    <property type="entry name" value="A_ENA"/>
</dbReference>
<dbReference type="Pfam" id="PF26595">
    <property type="entry name" value="A_ENA"/>
    <property type="match status" value="1"/>
</dbReference>
<evidence type="ECO:0000313" key="1">
    <source>
        <dbReference type="EMBL" id="SJZ93722.1"/>
    </source>
</evidence>
<protein>
    <submittedName>
        <fullName evidence="1">Uncharacterized protein</fullName>
    </submittedName>
</protein>
<proteinExistence type="predicted"/>
<dbReference type="AlphaFoldDB" id="A0A1T4PQ66"/>
<keyword evidence="2" id="KW-1185">Reference proteome</keyword>
<dbReference type="Proteomes" id="UP000189933">
    <property type="component" value="Unassembled WGS sequence"/>
</dbReference>
<accession>A0A1T4PQ66</accession>
<dbReference type="RefSeq" id="WP_200803478.1">
    <property type="nucleotide sequence ID" value="NZ_FUXM01000013.1"/>
</dbReference>
<evidence type="ECO:0000313" key="2">
    <source>
        <dbReference type="Proteomes" id="UP000189933"/>
    </source>
</evidence>
<name>A0A1T4PQ66_9FIRM</name>
<dbReference type="EMBL" id="FUXM01000013">
    <property type="protein sequence ID" value="SJZ93722.1"/>
    <property type="molecule type" value="Genomic_DNA"/>
</dbReference>
<reference evidence="2" key="1">
    <citation type="submission" date="2017-02" db="EMBL/GenBank/DDBJ databases">
        <authorList>
            <person name="Varghese N."/>
            <person name="Submissions S."/>
        </authorList>
    </citation>
    <scope>NUCLEOTIDE SEQUENCE [LARGE SCALE GENOMIC DNA]</scope>
    <source>
        <strain evidence="2">DSM 16521</strain>
    </source>
</reference>
<sequence length="121" mass="14022">MSMPNIPEQKFRPSFKQVIIDLLESIALEETALSHLVNAEAEKIQHILNQSKSICPRELLTINKTVSRILDAAIIKEWLLLKKLDLIAEIEMKNEPSQDYEKTKNHCVFNTWTPPEKEIKK</sequence>